<feature type="region of interest" description="Disordered" evidence="1">
    <location>
        <begin position="679"/>
        <end position="728"/>
    </location>
</feature>
<feature type="compositionally biased region" description="Polar residues" evidence="1">
    <location>
        <begin position="331"/>
        <end position="342"/>
    </location>
</feature>
<dbReference type="Proteomes" id="UP000830375">
    <property type="component" value="Unassembled WGS sequence"/>
</dbReference>
<comment type="caution">
    <text evidence="2">The sequence shown here is derived from an EMBL/GenBank/DDBJ whole genome shotgun (WGS) entry which is preliminary data.</text>
</comment>
<feature type="compositionally biased region" description="Pro residues" evidence="1">
    <location>
        <begin position="283"/>
        <end position="304"/>
    </location>
</feature>
<feature type="compositionally biased region" description="Low complexity" evidence="1">
    <location>
        <begin position="370"/>
        <end position="386"/>
    </location>
</feature>
<name>A0ABQ8MHH5_LABRO</name>
<keyword evidence="3" id="KW-1185">Reference proteome</keyword>
<feature type="compositionally biased region" description="Low complexity" evidence="1">
    <location>
        <begin position="246"/>
        <end position="266"/>
    </location>
</feature>
<protein>
    <submittedName>
        <fullName evidence="2">KH domain-containing protein 3</fullName>
    </submittedName>
</protein>
<feature type="compositionally biased region" description="Pro residues" evidence="1">
    <location>
        <begin position="267"/>
        <end position="276"/>
    </location>
</feature>
<feature type="compositionally biased region" description="Low complexity" evidence="1">
    <location>
        <begin position="318"/>
        <end position="329"/>
    </location>
</feature>
<feature type="region of interest" description="Disordered" evidence="1">
    <location>
        <begin position="246"/>
        <end position="396"/>
    </location>
</feature>
<proteinExistence type="predicted"/>
<reference evidence="2 3" key="1">
    <citation type="submission" date="2022-01" db="EMBL/GenBank/DDBJ databases">
        <title>A high-quality chromosome-level genome assembly of rohu carp, Labeo rohita.</title>
        <authorList>
            <person name="Arick M.A. II"/>
            <person name="Hsu C.-Y."/>
            <person name="Magbanua Z."/>
            <person name="Pechanova O."/>
            <person name="Grover C."/>
            <person name="Miller E."/>
            <person name="Thrash A."/>
            <person name="Ezzel L."/>
            <person name="Alam S."/>
            <person name="Benzie J."/>
            <person name="Hamilton M."/>
            <person name="Karsi A."/>
            <person name="Lawrence M.L."/>
            <person name="Peterson D.G."/>
        </authorList>
    </citation>
    <scope>NUCLEOTIDE SEQUENCE [LARGE SCALE GENOMIC DNA]</scope>
    <source>
        <strain evidence="3">BAU-BD-2019</strain>
        <tissue evidence="2">Blood</tissue>
    </source>
</reference>
<evidence type="ECO:0000313" key="2">
    <source>
        <dbReference type="EMBL" id="KAI2662320.1"/>
    </source>
</evidence>
<dbReference type="EMBL" id="JACTAM010000007">
    <property type="protein sequence ID" value="KAI2662320.1"/>
    <property type="molecule type" value="Genomic_DNA"/>
</dbReference>
<sequence>MASLLRPEFILRLKQGDLPLEGFTIMFQLVTNTTSYPDDVLCAFYDASLNASCRAPSSEDGPRADFATFVEWTLARNKPSFPACSLESLAKHEPEPTADGSHGTSATQEPSPIGATERAIAMELEEFASDQVREPATEPATVDVPDGREGAEDSTAHCTTAEGEQHLDLGQIFLEQNLTNVFEDIYEDMPALLPPSKLPDCLDFPPTLPLSIVSAASVPPLLSPGSPSAHPQPTICAVGSPQVCQSPSVSWLEDPSSSSPASESWTPPRPSDPAAPPRLSAPSSPPSPVGPPAPPGSIVPPAPPWSVVAPPSPLDSTAPAAPRRSVPPALWTSSLPRAQPRSSVAPAPPQTSGSPPPPRSPEPWAPPGPSGSSGSSRIIGSPSLPRALPPPAPPPSVGPMESLAFPPPWLLPPSAPPWGSIMAAVWVSPGSSCSSPLLSPPWLLPPSSPPWNIPLSPWTPSFALLPGVRPPPKPPPKTLYILLSLFVGARTRLPGGGGNVTPLDFLVGFSHHLPCSSVYFGFSLIVNTCVCNLSHAHREPCLTAREYHSKRHQSQQQIPEDLDELRLLSCPRRCPSPEPDTVYGSVVLEDPTPVVSSLVVLEDPTSVVPSLVVSSLVVLEDPTLVVSSPVVLEDPTLVVSEVITELPNFTAAAVIKKAVSAFNLLAVLRARAALEFTPQSTPVQEHSESTPEPAPAQEFSESTPEPTPVQEHLEPAPESAPVQESSEFTQEFAPVPPGVAVSAAESPKAASASAPLWALVPTPELSLCSIKVKETVAELSVCRVTVKDTTAELPACPIAAVKAVIKLSVLFFAVLPEPLGDSSVLSALLKWSLAPPLLPAKLLAPPCSPAGVPVRPEPHWSVPSETRGSCAHNGSDAVGFFSIKMKTSQLFRMLQAHRGSCDKIQPISFILSRNNIESSAKVEKQLIIAFLKMSSQEIHGAASSSTSACPSGQLEFREQLSIKSSLANQSRSLLSPPPRETQTRLGLGLWDSDLSPTWPILDLDLSPTWPILDSDSSRTRLRGVTIHVFVPNRHGMGISVRCMRPYNEYMQFTLNPEGGVRSNVTLFDNCRQKNSEC</sequence>
<accession>A0ABQ8MHH5</accession>
<organism evidence="2 3">
    <name type="scientific">Labeo rohita</name>
    <name type="common">Indian major carp</name>
    <name type="synonym">Cyprinus rohita</name>
    <dbReference type="NCBI Taxonomy" id="84645"/>
    <lineage>
        <taxon>Eukaryota</taxon>
        <taxon>Metazoa</taxon>
        <taxon>Chordata</taxon>
        <taxon>Craniata</taxon>
        <taxon>Vertebrata</taxon>
        <taxon>Euteleostomi</taxon>
        <taxon>Actinopterygii</taxon>
        <taxon>Neopterygii</taxon>
        <taxon>Teleostei</taxon>
        <taxon>Ostariophysi</taxon>
        <taxon>Cypriniformes</taxon>
        <taxon>Cyprinidae</taxon>
        <taxon>Labeoninae</taxon>
        <taxon>Labeonini</taxon>
        <taxon>Labeo</taxon>
    </lineage>
</organism>
<gene>
    <name evidence="2" type="ORF">H4Q32_001143</name>
</gene>
<feature type="compositionally biased region" description="Pro residues" evidence="1">
    <location>
        <begin position="346"/>
        <end position="369"/>
    </location>
</feature>
<feature type="region of interest" description="Disordered" evidence="1">
    <location>
        <begin position="93"/>
        <end position="112"/>
    </location>
</feature>
<evidence type="ECO:0000256" key="1">
    <source>
        <dbReference type="SAM" id="MobiDB-lite"/>
    </source>
</evidence>
<feature type="region of interest" description="Disordered" evidence="1">
    <location>
        <begin position="131"/>
        <end position="154"/>
    </location>
</feature>
<feature type="compositionally biased region" description="Pro residues" evidence="1">
    <location>
        <begin position="387"/>
        <end position="396"/>
    </location>
</feature>
<feature type="compositionally biased region" description="Basic and acidic residues" evidence="1">
    <location>
        <begin position="145"/>
        <end position="154"/>
    </location>
</feature>
<evidence type="ECO:0000313" key="3">
    <source>
        <dbReference type="Proteomes" id="UP000830375"/>
    </source>
</evidence>